<name>A0A1N7EPA2_9EURY</name>
<reference evidence="3" key="1">
    <citation type="submission" date="2017-01" db="EMBL/GenBank/DDBJ databases">
        <authorList>
            <person name="Varghese N."/>
            <person name="Submissions S."/>
        </authorList>
    </citation>
    <scope>NUCLEOTIDE SEQUENCE [LARGE SCALE GENOMIC DNA]</scope>
    <source>
        <strain evidence="3">CGMCC 1.7737</strain>
    </source>
</reference>
<dbReference type="Pfam" id="PF25949">
    <property type="entry name" value="DUF7987"/>
    <property type="match status" value="1"/>
</dbReference>
<protein>
    <submittedName>
        <fullName evidence="2">Uncharacterized protein</fullName>
    </submittedName>
</protein>
<evidence type="ECO:0000313" key="3">
    <source>
        <dbReference type="Proteomes" id="UP000186914"/>
    </source>
</evidence>
<dbReference type="Proteomes" id="UP000186914">
    <property type="component" value="Unassembled WGS sequence"/>
</dbReference>
<keyword evidence="1" id="KW-1133">Transmembrane helix</keyword>
<accession>A0A1N7EPA2</accession>
<organism evidence="2 3">
    <name type="scientific">Haladaptatus litoreus</name>
    <dbReference type="NCBI Taxonomy" id="553468"/>
    <lineage>
        <taxon>Archaea</taxon>
        <taxon>Methanobacteriati</taxon>
        <taxon>Methanobacteriota</taxon>
        <taxon>Stenosarchaea group</taxon>
        <taxon>Halobacteria</taxon>
        <taxon>Halobacteriales</taxon>
        <taxon>Haladaptataceae</taxon>
        <taxon>Haladaptatus</taxon>
    </lineage>
</organism>
<evidence type="ECO:0000313" key="2">
    <source>
        <dbReference type="EMBL" id="SIR89921.1"/>
    </source>
</evidence>
<feature type="transmembrane region" description="Helical" evidence="1">
    <location>
        <begin position="38"/>
        <end position="56"/>
    </location>
</feature>
<gene>
    <name evidence="2" type="ORF">SAMN05421858_4466</name>
</gene>
<evidence type="ECO:0000256" key="1">
    <source>
        <dbReference type="SAM" id="Phobius"/>
    </source>
</evidence>
<proteinExistence type="predicted"/>
<dbReference type="InterPro" id="IPR058293">
    <property type="entry name" value="DUF7987"/>
</dbReference>
<keyword evidence="1" id="KW-0472">Membrane</keyword>
<keyword evidence="3" id="KW-1185">Reference proteome</keyword>
<dbReference type="EMBL" id="FTNO01000006">
    <property type="protein sequence ID" value="SIR89921.1"/>
    <property type="molecule type" value="Genomic_DNA"/>
</dbReference>
<dbReference type="AlphaFoldDB" id="A0A1N7EPA2"/>
<sequence length="60" mass="6608">MESRENWITIAFVVVALPAAYAVNFLLESNDIAQDTAFMISFFVLLVVGVGLPRFVTRSG</sequence>
<keyword evidence="1" id="KW-0812">Transmembrane</keyword>